<protein>
    <submittedName>
        <fullName evidence="1">Uncharacterized protein</fullName>
    </submittedName>
</protein>
<gene>
    <name evidence="1" type="ORF">B0A50_08119</name>
</gene>
<organism evidence="1 2">
    <name type="scientific">Salinomyces thailandicus</name>
    <dbReference type="NCBI Taxonomy" id="706561"/>
    <lineage>
        <taxon>Eukaryota</taxon>
        <taxon>Fungi</taxon>
        <taxon>Dikarya</taxon>
        <taxon>Ascomycota</taxon>
        <taxon>Pezizomycotina</taxon>
        <taxon>Dothideomycetes</taxon>
        <taxon>Dothideomycetidae</taxon>
        <taxon>Mycosphaerellales</taxon>
        <taxon>Teratosphaeriaceae</taxon>
        <taxon>Salinomyces</taxon>
    </lineage>
</organism>
<dbReference type="GO" id="GO:0016705">
    <property type="term" value="F:oxidoreductase activity, acting on paired donors, with incorporation or reduction of molecular oxygen"/>
    <property type="evidence" value="ECO:0007669"/>
    <property type="project" value="InterPro"/>
</dbReference>
<keyword evidence="2" id="KW-1185">Reference proteome</keyword>
<dbReference type="SUPFAM" id="SSF48264">
    <property type="entry name" value="Cytochrome P450"/>
    <property type="match status" value="1"/>
</dbReference>
<sequence length="134" mass="15692">MGLFSTWSEAEHRAERKKIANAFSLGQLLEMEARLDDCGRMLLQRMRGFAHLEKPMDLGSRLQHFSKPERWLTDTNEELAVMENGFFVFGVFSLLVREFGMAVEEGREWKVKNAWFTRQRMAPVSLKRRQKGKP</sequence>
<dbReference type="GO" id="GO:0020037">
    <property type="term" value="F:heme binding"/>
    <property type="evidence" value="ECO:0007669"/>
    <property type="project" value="InterPro"/>
</dbReference>
<dbReference type="EMBL" id="NAJL01000080">
    <property type="protein sequence ID" value="TKA22250.1"/>
    <property type="molecule type" value="Genomic_DNA"/>
</dbReference>
<dbReference type="GO" id="GO:0004497">
    <property type="term" value="F:monooxygenase activity"/>
    <property type="evidence" value="ECO:0007669"/>
    <property type="project" value="InterPro"/>
</dbReference>
<dbReference type="Proteomes" id="UP000308549">
    <property type="component" value="Unassembled WGS sequence"/>
</dbReference>
<comment type="caution">
    <text evidence="1">The sequence shown here is derived from an EMBL/GenBank/DDBJ whole genome shotgun (WGS) entry which is preliminary data.</text>
</comment>
<evidence type="ECO:0000313" key="1">
    <source>
        <dbReference type="EMBL" id="TKA22250.1"/>
    </source>
</evidence>
<reference evidence="1 2" key="1">
    <citation type="submission" date="2017-03" db="EMBL/GenBank/DDBJ databases">
        <title>Genomes of endolithic fungi from Antarctica.</title>
        <authorList>
            <person name="Coleine C."/>
            <person name="Masonjones S."/>
            <person name="Stajich J.E."/>
        </authorList>
    </citation>
    <scope>NUCLEOTIDE SEQUENCE [LARGE SCALE GENOMIC DNA]</scope>
    <source>
        <strain evidence="1 2">CCFEE 6315</strain>
    </source>
</reference>
<dbReference type="GO" id="GO:0005506">
    <property type="term" value="F:iron ion binding"/>
    <property type="evidence" value="ECO:0007669"/>
    <property type="project" value="InterPro"/>
</dbReference>
<name>A0A4U0TK60_9PEZI</name>
<dbReference type="InterPro" id="IPR036396">
    <property type="entry name" value="Cyt_P450_sf"/>
</dbReference>
<proteinExistence type="predicted"/>
<accession>A0A4U0TK60</accession>
<evidence type="ECO:0000313" key="2">
    <source>
        <dbReference type="Proteomes" id="UP000308549"/>
    </source>
</evidence>
<dbReference type="AlphaFoldDB" id="A0A4U0TK60"/>